<gene>
    <name evidence="1" type="ORF">J2739_005285</name>
</gene>
<evidence type="ECO:0000313" key="2">
    <source>
        <dbReference type="Proteomes" id="UP001184230"/>
    </source>
</evidence>
<dbReference type="Proteomes" id="UP001184230">
    <property type="component" value="Unassembled WGS sequence"/>
</dbReference>
<organism evidence="1 2">
    <name type="scientific">Variovorax soli</name>
    <dbReference type="NCBI Taxonomy" id="376815"/>
    <lineage>
        <taxon>Bacteria</taxon>
        <taxon>Pseudomonadati</taxon>
        <taxon>Pseudomonadota</taxon>
        <taxon>Betaproteobacteria</taxon>
        <taxon>Burkholderiales</taxon>
        <taxon>Comamonadaceae</taxon>
        <taxon>Variovorax</taxon>
    </lineage>
</organism>
<dbReference type="EMBL" id="JAVDRF010000017">
    <property type="protein sequence ID" value="MDR6539489.1"/>
    <property type="molecule type" value="Genomic_DNA"/>
</dbReference>
<sequence length="170" mass="18883">MTEADWAHDLLDLLAARRDEHNLIRPISSSAVLQILGKDRRAGMALSNARALLDWACARRGLPLLGQLVMLENGEQPHAWGPWLEHSGLLSAAPCLAIWFDAHLHNIREAIDSAHAGQTRLWLEHFEAPDSLAQAVRDAEKAVSTYAHLFRNEFPHGEEPRTPAPSAKDI</sequence>
<proteinExistence type="predicted"/>
<reference evidence="1 2" key="1">
    <citation type="submission" date="2023-07" db="EMBL/GenBank/DDBJ databases">
        <title>Sorghum-associated microbial communities from plants grown in Nebraska, USA.</title>
        <authorList>
            <person name="Schachtman D."/>
        </authorList>
    </citation>
    <scope>NUCLEOTIDE SEQUENCE [LARGE SCALE GENOMIC DNA]</scope>
    <source>
        <strain evidence="1 2">DS1781</strain>
    </source>
</reference>
<accession>A0ABU1NLZ8</accession>
<comment type="caution">
    <text evidence="1">The sequence shown here is derived from an EMBL/GenBank/DDBJ whole genome shotgun (WGS) entry which is preliminary data.</text>
</comment>
<protein>
    <submittedName>
        <fullName evidence="1">Uncharacterized protein</fullName>
    </submittedName>
</protein>
<name>A0ABU1NLZ8_9BURK</name>
<keyword evidence="2" id="KW-1185">Reference proteome</keyword>
<dbReference type="RefSeq" id="WP_309907219.1">
    <property type="nucleotide sequence ID" value="NZ_JAVDRF010000017.1"/>
</dbReference>
<evidence type="ECO:0000313" key="1">
    <source>
        <dbReference type="EMBL" id="MDR6539489.1"/>
    </source>
</evidence>